<evidence type="ECO:0000313" key="3">
    <source>
        <dbReference type="Proteomes" id="UP001482620"/>
    </source>
</evidence>
<organism evidence="2 3">
    <name type="scientific">Ilyodon furcidens</name>
    <name type="common">goldbreast splitfin</name>
    <dbReference type="NCBI Taxonomy" id="33524"/>
    <lineage>
        <taxon>Eukaryota</taxon>
        <taxon>Metazoa</taxon>
        <taxon>Chordata</taxon>
        <taxon>Craniata</taxon>
        <taxon>Vertebrata</taxon>
        <taxon>Euteleostomi</taxon>
        <taxon>Actinopterygii</taxon>
        <taxon>Neopterygii</taxon>
        <taxon>Teleostei</taxon>
        <taxon>Neoteleostei</taxon>
        <taxon>Acanthomorphata</taxon>
        <taxon>Ovalentaria</taxon>
        <taxon>Atherinomorphae</taxon>
        <taxon>Cyprinodontiformes</taxon>
        <taxon>Goodeidae</taxon>
        <taxon>Ilyodon</taxon>
    </lineage>
</organism>
<gene>
    <name evidence="2" type="ORF">ILYODFUR_037481</name>
</gene>
<evidence type="ECO:0000313" key="2">
    <source>
        <dbReference type="EMBL" id="MEQ2223513.1"/>
    </source>
</evidence>
<dbReference type="EMBL" id="JAHRIQ010008322">
    <property type="protein sequence ID" value="MEQ2223513.1"/>
    <property type="molecule type" value="Genomic_DNA"/>
</dbReference>
<feature type="compositionally biased region" description="Low complexity" evidence="1">
    <location>
        <begin position="43"/>
        <end position="59"/>
    </location>
</feature>
<feature type="region of interest" description="Disordered" evidence="1">
    <location>
        <begin position="39"/>
        <end position="105"/>
    </location>
</feature>
<keyword evidence="3" id="KW-1185">Reference proteome</keyword>
<reference evidence="2 3" key="1">
    <citation type="submission" date="2021-06" db="EMBL/GenBank/DDBJ databases">
        <authorList>
            <person name="Palmer J.M."/>
        </authorList>
    </citation>
    <scope>NUCLEOTIDE SEQUENCE [LARGE SCALE GENOMIC DNA]</scope>
    <source>
        <strain evidence="3">if_2019</strain>
        <tissue evidence="2">Muscle</tissue>
    </source>
</reference>
<comment type="caution">
    <text evidence="2">The sequence shown here is derived from an EMBL/GenBank/DDBJ whole genome shotgun (WGS) entry which is preliminary data.</text>
</comment>
<evidence type="ECO:0000256" key="1">
    <source>
        <dbReference type="SAM" id="MobiDB-lite"/>
    </source>
</evidence>
<protein>
    <submittedName>
        <fullName evidence="2">Uncharacterized protein</fullName>
    </submittedName>
</protein>
<proteinExistence type="predicted"/>
<name>A0ABV0SUZ3_9TELE</name>
<accession>A0ABV0SUZ3</accession>
<sequence>MQAQHCSTGTSQRPDLGMQYQVVQGMKFLMVIATGPGTLMTRPGPGTAMAPPGPDTAMMPPGPGPGTAMAPPGPGTGQWKVGTPIASGCVPEKGVKLADGTSRSA</sequence>
<dbReference type="Proteomes" id="UP001482620">
    <property type="component" value="Unassembled WGS sequence"/>
</dbReference>